<name>A0A8X8XE92_SALSN</name>
<keyword evidence="6" id="KW-1185">Reference proteome</keyword>
<keyword evidence="2" id="KW-0732">Signal</keyword>
<dbReference type="Proteomes" id="UP000298416">
    <property type="component" value="Unassembled WGS sequence"/>
</dbReference>
<dbReference type="InterPro" id="IPR045087">
    <property type="entry name" value="Cu-oxidase_fam"/>
</dbReference>
<gene>
    <name evidence="5" type="ORF">SASPL_124516</name>
</gene>
<evidence type="ECO:0000259" key="4">
    <source>
        <dbReference type="Pfam" id="PF07732"/>
    </source>
</evidence>
<dbReference type="InterPro" id="IPR008972">
    <property type="entry name" value="Cupredoxin"/>
</dbReference>
<evidence type="ECO:0000259" key="3">
    <source>
        <dbReference type="Pfam" id="PF00394"/>
    </source>
</evidence>
<evidence type="ECO:0000313" key="6">
    <source>
        <dbReference type="Proteomes" id="UP000298416"/>
    </source>
</evidence>
<feature type="domain" description="Plastocyanin-like" evidence="4">
    <location>
        <begin position="33"/>
        <end position="82"/>
    </location>
</feature>
<organism evidence="5">
    <name type="scientific">Salvia splendens</name>
    <name type="common">Scarlet sage</name>
    <dbReference type="NCBI Taxonomy" id="180675"/>
    <lineage>
        <taxon>Eukaryota</taxon>
        <taxon>Viridiplantae</taxon>
        <taxon>Streptophyta</taxon>
        <taxon>Embryophyta</taxon>
        <taxon>Tracheophyta</taxon>
        <taxon>Spermatophyta</taxon>
        <taxon>Magnoliopsida</taxon>
        <taxon>eudicotyledons</taxon>
        <taxon>Gunneridae</taxon>
        <taxon>Pentapetalae</taxon>
        <taxon>asterids</taxon>
        <taxon>lamiids</taxon>
        <taxon>Lamiales</taxon>
        <taxon>Lamiaceae</taxon>
        <taxon>Nepetoideae</taxon>
        <taxon>Mentheae</taxon>
        <taxon>Salviinae</taxon>
        <taxon>Salvia</taxon>
        <taxon>Salvia subgen. Calosphace</taxon>
        <taxon>core Calosphace</taxon>
    </lineage>
</organism>
<dbReference type="InterPro" id="IPR001117">
    <property type="entry name" value="Cu-oxidase_2nd"/>
</dbReference>
<protein>
    <recommendedName>
        <fullName evidence="7">L-ascorbate oxidase</fullName>
    </recommendedName>
</protein>
<reference evidence="5" key="1">
    <citation type="submission" date="2018-01" db="EMBL/GenBank/DDBJ databases">
        <authorList>
            <person name="Mao J.F."/>
        </authorList>
    </citation>
    <scope>NUCLEOTIDE SEQUENCE</scope>
    <source>
        <strain evidence="5">Huo1</strain>
        <tissue evidence="5">Leaf</tissue>
    </source>
</reference>
<comment type="similarity">
    <text evidence="1">Belongs to the multicopper oxidase family.</text>
</comment>
<dbReference type="GO" id="GO:0005507">
    <property type="term" value="F:copper ion binding"/>
    <property type="evidence" value="ECO:0007669"/>
    <property type="project" value="InterPro"/>
</dbReference>
<feature type="domain" description="Plastocyanin-like" evidence="3">
    <location>
        <begin position="114"/>
        <end position="215"/>
    </location>
</feature>
<dbReference type="SUPFAM" id="SSF49503">
    <property type="entry name" value="Cupredoxins"/>
    <property type="match status" value="2"/>
</dbReference>
<dbReference type="GO" id="GO:0016491">
    <property type="term" value="F:oxidoreductase activity"/>
    <property type="evidence" value="ECO:0007669"/>
    <property type="project" value="TreeGrafter"/>
</dbReference>
<dbReference type="Pfam" id="PF00394">
    <property type="entry name" value="Cu-oxidase"/>
    <property type="match status" value="1"/>
</dbReference>
<dbReference type="PANTHER" id="PTHR11709">
    <property type="entry name" value="MULTI-COPPER OXIDASE"/>
    <property type="match status" value="1"/>
</dbReference>
<dbReference type="Pfam" id="PF07732">
    <property type="entry name" value="Cu-oxidase_3"/>
    <property type="match status" value="1"/>
</dbReference>
<dbReference type="PANTHER" id="PTHR11709:SF27">
    <property type="entry name" value="OS01G0816700 PROTEIN"/>
    <property type="match status" value="1"/>
</dbReference>
<evidence type="ECO:0000313" key="5">
    <source>
        <dbReference type="EMBL" id="KAG6411863.1"/>
    </source>
</evidence>
<evidence type="ECO:0000256" key="1">
    <source>
        <dbReference type="ARBA" id="ARBA00010609"/>
    </source>
</evidence>
<evidence type="ECO:0008006" key="7">
    <source>
        <dbReference type="Google" id="ProtNLM"/>
    </source>
</evidence>
<reference evidence="5" key="2">
    <citation type="submission" date="2020-08" db="EMBL/GenBank/DDBJ databases">
        <title>Plant Genome Project.</title>
        <authorList>
            <person name="Zhang R.-G."/>
        </authorList>
    </citation>
    <scope>NUCLEOTIDE SEQUENCE</scope>
    <source>
        <strain evidence="5">Huo1</strain>
        <tissue evidence="5">Leaf</tissue>
    </source>
</reference>
<accession>A0A8X8XE92</accession>
<dbReference type="Gene3D" id="2.60.40.420">
    <property type="entry name" value="Cupredoxins - blue copper proteins"/>
    <property type="match status" value="2"/>
</dbReference>
<evidence type="ECO:0000256" key="2">
    <source>
        <dbReference type="SAM" id="SignalP"/>
    </source>
</evidence>
<dbReference type="AlphaFoldDB" id="A0A8X8XE92"/>
<feature type="chain" id="PRO_5036474660" description="L-ascorbate oxidase" evidence="2">
    <location>
        <begin position="23"/>
        <end position="313"/>
    </location>
</feature>
<sequence length="313" mass="34959">MGSCSRLIFAAFSLCLAVIATAEDPYLFFEWNVTYGPISPLGTEQQGILINGDFPGPEINCTSNNNIVVNVFNNLDQPFLLTSTPQELVAGWHSGHHVPDPPRAELHLQVPTEVAVLLGDWYIKDHKTLQRSIGKPDGIQMNGMSGRVGDPGEALISMVPEKTYRVRVCNVGMRLSVNFRVQGHSMKLVEMEGSHTVQNTYESMDIHVGQCMSVLGLLLLCRIQPLLQADPHLGGRNPVLHWKRLCLAGPPPPENNNAVPFLQVEPHRQRCPPQPPTRLVPLRQDQHHPHHQAGHVVERKLRYAINGWIQKLR</sequence>
<dbReference type="EMBL" id="PNBA02000009">
    <property type="protein sequence ID" value="KAG6411863.1"/>
    <property type="molecule type" value="Genomic_DNA"/>
</dbReference>
<proteinExistence type="inferred from homology"/>
<feature type="signal peptide" evidence="2">
    <location>
        <begin position="1"/>
        <end position="22"/>
    </location>
</feature>
<dbReference type="InterPro" id="IPR011707">
    <property type="entry name" value="Cu-oxidase-like_N"/>
</dbReference>
<comment type="caution">
    <text evidence="5">The sequence shown here is derived from an EMBL/GenBank/DDBJ whole genome shotgun (WGS) entry which is preliminary data.</text>
</comment>